<feature type="compositionally biased region" description="Gly residues" evidence="1">
    <location>
        <begin position="1"/>
        <end position="11"/>
    </location>
</feature>
<sequence length="76" mass="7983">MAAVPVGGGRARAGLEIEHSERSSRVAISRAGRRPPAHRAATGEKTRAAGGRTEVWRREAAQSSRGQASRAHAELG</sequence>
<feature type="compositionally biased region" description="Low complexity" evidence="1">
    <location>
        <begin position="61"/>
        <end position="70"/>
    </location>
</feature>
<dbReference type="EMBL" id="PKKM01000004">
    <property type="protein sequence ID" value="PKY64826.1"/>
    <property type="molecule type" value="Genomic_DNA"/>
</dbReference>
<gene>
    <name evidence="2" type="ORF">CYJ22_03490</name>
</gene>
<organism evidence="2 3">
    <name type="scientific">Schaalia odontolytica</name>
    <dbReference type="NCBI Taxonomy" id="1660"/>
    <lineage>
        <taxon>Bacteria</taxon>
        <taxon>Bacillati</taxon>
        <taxon>Actinomycetota</taxon>
        <taxon>Actinomycetes</taxon>
        <taxon>Actinomycetales</taxon>
        <taxon>Actinomycetaceae</taxon>
        <taxon>Schaalia</taxon>
    </lineage>
</organism>
<dbReference type="AlphaFoldDB" id="A0A2I1I118"/>
<proteinExistence type="predicted"/>
<feature type="region of interest" description="Disordered" evidence="1">
    <location>
        <begin position="1"/>
        <end position="76"/>
    </location>
</feature>
<evidence type="ECO:0000313" key="3">
    <source>
        <dbReference type="Proteomes" id="UP000234198"/>
    </source>
</evidence>
<evidence type="ECO:0000256" key="1">
    <source>
        <dbReference type="SAM" id="MobiDB-lite"/>
    </source>
</evidence>
<comment type="caution">
    <text evidence="2">The sequence shown here is derived from an EMBL/GenBank/DDBJ whole genome shotgun (WGS) entry which is preliminary data.</text>
</comment>
<accession>A0A2I1I118</accession>
<evidence type="ECO:0000313" key="2">
    <source>
        <dbReference type="EMBL" id="PKY64826.1"/>
    </source>
</evidence>
<protein>
    <submittedName>
        <fullName evidence="2">Uncharacterized protein</fullName>
    </submittedName>
</protein>
<name>A0A2I1I118_9ACTO</name>
<feature type="compositionally biased region" description="Basic and acidic residues" evidence="1">
    <location>
        <begin position="13"/>
        <end position="24"/>
    </location>
</feature>
<dbReference type="Proteomes" id="UP000234198">
    <property type="component" value="Unassembled WGS sequence"/>
</dbReference>
<reference evidence="2 3" key="1">
    <citation type="submission" date="2017-12" db="EMBL/GenBank/DDBJ databases">
        <title>Phylogenetic diversity of female urinary microbiome.</title>
        <authorList>
            <person name="Thomas-White K."/>
            <person name="Wolfe A.J."/>
        </authorList>
    </citation>
    <scope>NUCLEOTIDE SEQUENCE [LARGE SCALE GENOMIC DNA]</scope>
    <source>
        <strain evidence="2 3">UMB0018</strain>
    </source>
</reference>